<protein>
    <submittedName>
        <fullName evidence="1">Aldose 1-epimerase</fullName>
    </submittedName>
</protein>
<reference evidence="1 2" key="1">
    <citation type="submission" date="2019-03" db="EMBL/GenBank/DDBJ databases">
        <title>Genomic Encyclopedia of Type Strains, Phase IV (KMG-IV): sequencing the most valuable type-strain genomes for metagenomic binning, comparative biology and taxonomic classification.</title>
        <authorList>
            <person name="Goeker M."/>
        </authorList>
    </citation>
    <scope>NUCLEOTIDE SEQUENCE [LARGE SCALE GENOMIC DNA]</scope>
    <source>
        <strain evidence="1 2">LX-B</strain>
    </source>
</reference>
<dbReference type="AlphaFoldDB" id="A0A4R1SA55"/>
<dbReference type="Proteomes" id="UP000295008">
    <property type="component" value="Unassembled WGS sequence"/>
</dbReference>
<dbReference type="RefSeq" id="WP_165907736.1">
    <property type="nucleotide sequence ID" value="NZ_SLUN01000002.1"/>
</dbReference>
<dbReference type="GO" id="GO:0016853">
    <property type="term" value="F:isomerase activity"/>
    <property type="evidence" value="ECO:0007669"/>
    <property type="project" value="InterPro"/>
</dbReference>
<accession>A0A4R1SA55</accession>
<comment type="caution">
    <text evidence="1">The sequence shown here is derived from an EMBL/GenBank/DDBJ whole genome shotgun (WGS) entry which is preliminary data.</text>
</comment>
<gene>
    <name evidence="1" type="ORF">EDC14_1002144</name>
</gene>
<proteinExistence type="predicted"/>
<evidence type="ECO:0000313" key="2">
    <source>
        <dbReference type="Proteomes" id="UP000295008"/>
    </source>
</evidence>
<dbReference type="Gene3D" id="2.70.98.10">
    <property type="match status" value="1"/>
</dbReference>
<dbReference type="GO" id="GO:0005975">
    <property type="term" value="P:carbohydrate metabolic process"/>
    <property type="evidence" value="ECO:0007669"/>
    <property type="project" value="InterPro"/>
</dbReference>
<dbReference type="InterPro" id="IPR014718">
    <property type="entry name" value="GH-type_carb-bd"/>
</dbReference>
<dbReference type="CDD" id="cd01081">
    <property type="entry name" value="Aldose_epim"/>
    <property type="match status" value="1"/>
</dbReference>
<dbReference type="Pfam" id="PF01263">
    <property type="entry name" value="Aldose_epim"/>
    <property type="match status" value="1"/>
</dbReference>
<dbReference type="InterPro" id="IPR008183">
    <property type="entry name" value="Aldose_1/G6P_1-epimerase"/>
</dbReference>
<evidence type="ECO:0000313" key="1">
    <source>
        <dbReference type="EMBL" id="TCL76385.1"/>
    </source>
</evidence>
<dbReference type="InterPro" id="IPR011013">
    <property type="entry name" value="Gal_mutarotase_sf_dom"/>
</dbReference>
<keyword evidence="2" id="KW-1185">Reference proteome</keyword>
<dbReference type="GO" id="GO:0030246">
    <property type="term" value="F:carbohydrate binding"/>
    <property type="evidence" value="ECO:0007669"/>
    <property type="project" value="InterPro"/>
</dbReference>
<sequence>MSEGPSYPAGIERSVWQGEPVVRLRAGGYEAVLVPGVGAQIIELRELRRGLELLRPPVAVDLEAFKARPQIYGLPLLFPPNRIEDGKLPIAGRAVELPVNDAKGHNHIHGFLRTRPWQLTRAEIAGDAVEAEAVFRGDGATDSYAAYLNQFEFKQEYVLSGAGLRQRLTVTNRAAVALPLGVGFHTAFRVPFHPESSAADCRLLVSVGRGWELTERILPTGKLLPLNEHDRAYRSGGAPLQGTPISGHFTAEELTVDGRPFHGAIIEDRSKGLRVVYTVDRQYRHWMLWNDDGASGFFCPEPQTWAINAPNLDLAPELTGYQELQPGASWTAESAIAVREV</sequence>
<dbReference type="EMBL" id="SLUN01000002">
    <property type="protein sequence ID" value="TCL76385.1"/>
    <property type="molecule type" value="Genomic_DNA"/>
</dbReference>
<organism evidence="1 2">
    <name type="scientific">Hydrogenispora ethanolica</name>
    <dbReference type="NCBI Taxonomy" id="1082276"/>
    <lineage>
        <taxon>Bacteria</taxon>
        <taxon>Bacillati</taxon>
        <taxon>Bacillota</taxon>
        <taxon>Hydrogenispora</taxon>
    </lineage>
</organism>
<name>A0A4R1SA55_HYDET</name>
<dbReference type="SUPFAM" id="SSF74650">
    <property type="entry name" value="Galactose mutarotase-like"/>
    <property type="match status" value="1"/>
</dbReference>